<organism evidence="1 2">
    <name type="scientific">Caenorhabditis elegans</name>
    <dbReference type="NCBI Taxonomy" id="6239"/>
    <lineage>
        <taxon>Eukaryota</taxon>
        <taxon>Metazoa</taxon>
        <taxon>Ecdysozoa</taxon>
        <taxon>Nematoda</taxon>
        <taxon>Chromadorea</taxon>
        <taxon>Rhabditida</taxon>
        <taxon>Rhabditina</taxon>
        <taxon>Rhabditomorpha</taxon>
        <taxon>Rhabditoidea</taxon>
        <taxon>Rhabditidae</taxon>
        <taxon>Peloderinae</taxon>
        <taxon>Caenorhabditis</taxon>
    </lineage>
</organism>
<keyword evidence="2" id="KW-1185">Reference proteome</keyword>
<evidence type="ECO:0000313" key="2">
    <source>
        <dbReference type="Proteomes" id="UP000001940"/>
    </source>
</evidence>
<protein>
    <submittedName>
        <fullName evidence="1">Uncharacterized protein</fullName>
    </submittedName>
</protein>
<gene>
    <name evidence="1" type="ORF">CELE_ZC328.8</name>
    <name evidence="1 3" type="ORF">ZC328.8</name>
</gene>
<accession>A0A2K5ATP5</accession>
<reference evidence="1 2" key="1">
    <citation type="journal article" date="1998" name="Science">
        <title>Genome sequence of the nematode C. elegans: a platform for investigating biology.</title>
        <authorList>
            <consortium name="The C. elegans sequencing consortium"/>
            <person name="Sulson J.E."/>
            <person name="Waterston R."/>
        </authorList>
    </citation>
    <scope>NUCLEOTIDE SEQUENCE [LARGE SCALE GENOMIC DNA]</scope>
    <source>
        <strain evidence="1 2">Bristol N2</strain>
    </source>
</reference>
<sequence>MTNIRVSVDL</sequence>
<dbReference type="AGR" id="WB:WBGene00303104"/>
<proteinExistence type="predicted"/>
<dbReference type="Proteomes" id="UP000001940">
    <property type="component" value="Chromosome I"/>
</dbReference>
<evidence type="ECO:0000313" key="1">
    <source>
        <dbReference type="EMBL" id="SPC47146.2"/>
    </source>
</evidence>
<name>A0A2K5ATP5_CAEEL</name>
<evidence type="ECO:0000313" key="3">
    <source>
        <dbReference type="WormBase" id="ZC328.8a"/>
    </source>
</evidence>
<dbReference type="WormBase" id="ZC328.8a">
    <property type="protein sequence ID" value="CE52484"/>
    <property type="gene ID" value="WBGene00303104"/>
</dbReference>
<dbReference type="EMBL" id="BX284601">
    <property type="protein sequence ID" value="SPC47146.2"/>
    <property type="molecule type" value="Genomic_DNA"/>
</dbReference>